<dbReference type="InterPro" id="IPR006311">
    <property type="entry name" value="TAT_signal"/>
</dbReference>
<dbReference type="Pfam" id="PF13416">
    <property type="entry name" value="SBP_bac_8"/>
    <property type="match status" value="1"/>
</dbReference>
<evidence type="ECO:0000313" key="2">
    <source>
        <dbReference type="EMBL" id="GAA0937497.1"/>
    </source>
</evidence>
<feature type="signal peptide" evidence="1">
    <location>
        <begin position="1"/>
        <end position="25"/>
    </location>
</feature>
<name>A0ABP4AML4_9PSEU</name>
<gene>
    <name evidence="2" type="ORF">GCM10009559_30620</name>
</gene>
<dbReference type="RefSeq" id="WP_343942051.1">
    <property type="nucleotide sequence ID" value="NZ_BAAAHP010000085.1"/>
</dbReference>
<organism evidence="2 3">
    <name type="scientific">Pseudonocardia zijingensis</name>
    <dbReference type="NCBI Taxonomy" id="153376"/>
    <lineage>
        <taxon>Bacteria</taxon>
        <taxon>Bacillati</taxon>
        <taxon>Actinomycetota</taxon>
        <taxon>Actinomycetes</taxon>
        <taxon>Pseudonocardiales</taxon>
        <taxon>Pseudonocardiaceae</taxon>
        <taxon>Pseudonocardia</taxon>
    </lineage>
</organism>
<reference evidence="3" key="1">
    <citation type="journal article" date="2019" name="Int. J. Syst. Evol. Microbiol.">
        <title>The Global Catalogue of Microorganisms (GCM) 10K type strain sequencing project: providing services to taxonomists for standard genome sequencing and annotation.</title>
        <authorList>
            <consortium name="The Broad Institute Genomics Platform"/>
            <consortium name="The Broad Institute Genome Sequencing Center for Infectious Disease"/>
            <person name="Wu L."/>
            <person name="Ma J."/>
        </authorList>
    </citation>
    <scope>NUCLEOTIDE SEQUENCE [LARGE SCALE GENOMIC DNA]</scope>
    <source>
        <strain evidence="3">JCM 11117</strain>
    </source>
</reference>
<feature type="chain" id="PRO_5047476009" evidence="1">
    <location>
        <begin position="26"/>
        <end position="430"/>
    </location>
</feature>
<evidence type="ECO:0000313" key="3">
    <source>
        <dbReference type="Proteomes" id="UP001499967"/>
    </source>
</evidence>
<dbReference type="PANTHER" id="PTHR43649:SF12">
    <property type="entry name" value="DIACETYLCHITOBIOSE BINDING PROTEIN DASA"/>
    <property type="match status" value="1"/>
</dbReference>
<dbReference type="PROSITE" id="PS51257">
    <property type="entry name" value="PROKAR_LIPOPROTEIN"/>
    <property type="match status" value="1"/>
</dbReference>
<dbReference type="SUPFAM" id="SSF53850">
    <property type="entry name" value="Periplasmic binding protein-like II"/>
    <property type="match status" value="1"/>
</dbReference>
<dbReference type="PANTHER" id="PTHR43649">
    <property type="entry name" value="ARABINOSE-BINDING PROTEIN-RELATED"/>
    <property type="match status" value="1"/>
</dbReference>
<protein>
    <submittedName>
        <fullName evidence="2">Extracellular solute-binding protein</fullName>
    </submittedName>
</protein>
<sequence>MISRRGFLGLGAALALAGCSASVDADAPRVPARAFPGEYTGPHRTLQFWNPFTGGDGPTMAKIVDAFNAAHPQITVEMSSLNAVDLYAKVVPAVGAGQGPDVAIMHLDQLATFAIRGTIVELDDVVAGLGLARADFVPAAWDQGTYQGRRYGVPLDVFTLAQFWNTEAFAEAGLTGPLRGDTFAGAMAALQASGLQNPYWVPPTRWQLFVSLLGQFGGSLYDESGTRATFGSEAGVQALTWMRAAVERGYSPQGASNDRAPLKNGSAAFLTDLPATIPDLGKTAPDLPWEVAPLPQVGPRPGAFANSHNFVLTRQSQADPDTAHAAQVFLDWTSRNSATWAEAGNTPARGIARDTDVFRASRQAVLATDEVFENLFFPPQIPGSRDIARNGYERAVSEAVLGSAGPADALAFAQDTAQRQLDEFRQLYAA</sequence>
<accession>A0ABP4AML4</accession>
<dbReference type="Gene3D" id="3.40.190.10">
    <property type="entry name" value="Periplasmic binding protein-like II"/>
    <property type="match status" value="1"/>
</dbReference>
<dbReference type="InterPro" id="IPR006059">
    <property type="entry name" value="SBP"/>
</dbReference>
<keyword evidence="1" id="KW-0732">Signal</keyword>
<keyword evidence="3" id="KW-1185">Reference proteome</keyword>
<proteinExistence type="predicted"/>
<dbReference type="Proteomes" id="UP001499967">
    <property type="component" value="Unassembled WGS sequence"/>
</dbReference>
<evidence type="ECO:0000256" key="1">
    <source>
        <dbReference type="SAM" id="SignalP"/>
    </source>
</evidence>
<dbReference type="EMBL" id="BAAAHP010000085">
    <property type="protein sequence ID" value="GAA0937497.1"/>
    <property type="molecule type" value="Genomic_DNA"/>
</dbReference>
<dbReference type="InterPro" id="IPR050490">
    <property type="entry name" value="Bact_solute-bd_prot1"/>
</dbReference>
<dbReference type="PROSITE" id="PS51318">
    <property type="entry name" value="TAT"/>
    <property type="match status" value="1"/>
</dbReference>
<comment type="caution">
    <text evidence="2">The sequence shown here is derived from an EMBL/GenBank/DDBJ whole genome shotgun (WGS) entry which is preliminary data.</text>
</comment>